<accession>A0AAV4SHS0</accession>
<dbReference type="Proteomes" id="UP001054945">
    <property type="component" value="Unassembled WGS sequence"/>
</dbReference>
<comment type="caution">
    <text evidence="1">The sequence shown here is derived from an EMBL/GenBank/DDBJ whole genome shotgun (WGS) entry which is preliminary data.</text>
</comment>
<sequence length="130" mass="14902">MRTTIELHLHLQPVLTPDITRNIIDFATFKNIPFPATAAVFHELSSDHLPCLLDINLNIKPQTIPNLLITNWDNYNFNLQRTNLKLIKINNEEDADTVIENFTKDLYAALNSSSKPKYLIKADSQKKLSK</sequence>
<dbReference type="EMBL" id="BPLR01009568">
    <property type="protein sequence ID" value="GIY32909.1"/>
    <property type="molecule type" value="Genomic_DNA"/>
</dbReference>
<reference evidence="1 2" key="1">
    <citation type="submission" date="2021-06" db="EMBL/GenBank/DDBJ databases">
        <title>Caerostris extrusa draft genome.</title>
        <authorList>
            <person name="Kono N."/>
            <person name="Arakawa K."/>
        </authorList>
    </citation>
    <scope>NUCLEOTIDE SEQUENCE [LARGE SCALE GENOMIC DNA]</scope>
</reference>
<protein>
    <submittedName>
        <fullName evidence="1">Uncharacterized protein</fullName>
    </submittedName>
</protein>
<organism evidence="1 2">
    <name type="scientific">Caerostris extrusa</name>
    <name type="common">Bark spider</name>
    <name type="synonym">Caerostris bankana</name>
    <dbReference type="NCBI Taxonomy" id="172846"/>
    <lineage>
        <taxon>Eukaryota</taxon>
        <taxon>Metazoa</taxon>
        <taxon>Ecdysozoa</taxon>
        <taxon>Arthropoda</taxon>
        <taxon>Chelicerata</taxon>
        <taxon>Arachnida</taxon>
        <taxon>Araneae</taxon>
        <taxon>Araneomorphae</taxon>
        <taxon>Entelegynae</taxon>
        <taxon>Araneoidea</taxon>
        <taxon>Araneidae</taxon>
        <taxon>Caerostris</taxon>
    </lineage>
</organism>
<dbReference type="AlphaFoldDB" id="A0AAV4SHS0"/>
<keyword evidence="2" id="KW-1185">Reference proteome</keyword>
<evidence type="ECO:0000313" key="1">
    <source>
        <dbReference type="EMBL" id="GIY32909.1"/>
    </source>
</evidence>
<gene>
    <name evidence="1" type="ORF">CEXT_566951</name>
</gene>
<evidence type="ECO:0000313" key="2">
    <source>
        <dbReference type="Proteomes" id="UP001054945"/>
    </source>
</evidence>
<proteinExistence type="predicted"/>
<name>A0AAV4SHS0_CAEEX</name>